<dbReference type="GO" id="GO:0000725">
    <property type="term" value="P:recombinational repair"/>
    <property type="evidence" value="ECO:0007669"/>
    <property type="project" value="TreeGrafter"/>
</dbReference>
<protein>
    <submittedName>
        <fullName evidence="3">Uncharacterized protein</fullName>
    </submittedName>
</protein>
<dbReference type="Gene3D" id="3.40.50.300">
    <property type="entry name" value="P-loop containing nucleotide triphosphate hydrolases"/>
    <property type="match status" value="2"/>
</dbReference>
<dbReference type="PANTHER" id="PTHR11070">
    <property type="entry name" value="UVRD / RECB / PCRA DNA HELICASE FAMILY MEMBER"/>
    <property type="match status" value="1"/>
</dbReference>
<dbReference type="KEGG" id="aym:YM304_40630"/>
<evidence type="ECO:0000313" key="4">
    <source>
        <dbReference type="Proteomes" id="UP000011863"/>
    </source>
</evidence>
<feature type="domain" description="NERD" evidence="1">
    <location>
        <begin position="17"/>
        <end position="125"/>
    </location>
</feature>
<organism evidence="3 4">
    <name type="scientific">Ilumatobacter coccineus (strain NBRC 103263 / KCTC 29153 / YM16-304)</name>
    <dbReference type="NCBI Taxonomy" id="1313172"/>
    <lineage>
        <taxon>Bacteria</taxon>
        <taxon>Bacillati</taxon>
        <taxon>Actinomycetota</taxon>
        <taxon>Acidimicrobiia</taxon>
        <taxon>Acidimicrobiales</taxon>
        <taxon>Ilumatobacteraceae</taxon>
        <taxon>Ilumatobacter</taxon>
    </lineage>
</organism>
<evidence type="ECO:0000259" key="1">
    <source>
        <dbReference type="Pfam" id="PF08378"/>
    </source>
</evidence>
<dbReference type="Pfam" id="PF13245">
    <property type="entry name" value="AAA_19"/>
    <property type="match status" value="1"/>
</dbReference>
<dbReference type="InterPro" id="IPR011528">
    <property type="entry name" value="NERD"/>
</dbReference>
<evidence type="ECO:0000313" key="3">
    <source>
        <dbReference type="EMBL" id="BAN04377.1"/>
    </source>
</evidence>
<dbReference type="InterPro" id="IPR027785">
    <property type="entry name" value="UvrD-like_helicase_C"/>
</dbReference>
<name>A0A6C7EC87_ILUCY</name>
<dbReference type="PANTHER" id="PTHR11070:SF2">
    <property type="entry name" value="ATP-DEPENDENT DNA HELICASE SRS2"/>
    <property type="match status" value="1"/>
</dbReference>
<feature type="domain" description="UvrD-like helicase C-terminal" evidence="2">
    <location>
        <begin position="476"/>
        <end position="517"/>
    </location>
</feature>
<dbReference type="InterPro" id="IPR000212">
    <property type="entry name" value="DNA_helicase_UvrD/REP"/>
</dbReference>
<dbReference type="EMBL" id="AP012057">
    <property type="protein sequence ID" value="BAN04377.1"/>
    <property type="molecule type" value="Genomic_DNA"/>
</dbReference>
<dbReference type="AlphaFoldDB" id="A0A6C7EC87"/>
<dbReference type="GO" id="GO:0005524">
    <property type="term" value="F:ATP binding"/>
    <property type="evidence" value="ECO:0007669"/>
    <property type="project" value="InterPro"/>
</dbReference>
<dbReference type="Pfam" id="PF08378">
    <property type="entry name" value="NERD"/>
    <property type="match status" value="1"/>
</dbReference>
<dbReference type="Proteomes" id="UP000011863">
    <property type="component" value="Chromosome"/>
</dbReference>
<dbReference type="InterPro" id="IPR027417">
    <property type="entry name" value="P-loop_NTPase"/>
</dbReference>
<dbReference type="GO" id="GO:0003677">
    <property type="term" value="F:DNA binding"/>
    <property type="evidence" value="ECO:0007669"/>
    <property type="project" value="InterPro"/>
</dbReference>
<dbReference type="GO" id="GO:0043138">
    <property type="term" value="F:3'-5' DNA helicase activity"/>
    <property type="evidence" value="ECO:0007669"/>
    <property type="project" value="TreeGrafter"/>
</dbReference>
<accession>A0A6C7EC87</accession>
<dbReference type="Pfam" id="PF13538">
    <property type="entry name" value="UvrD_C_2"/>
    <property type="match status" value="1"/>
</dbReference>
<proteinExistence type="predicted"/>
<gene>
    <name evidence="3" type="ORF">YM304_40630</name>
</gene>
<evidence type="ECO:0000259" key="2">
    <source>
        <dbReference type="Pfam" id="PF13538"/>
    </source>
</evidence>
<reference evidence="3 4" key="1">
    <citation type="journal article" date="2013" name="Int. J. Syst. Evol. Microbiol.">
        <title>Ilumatobacter nonamiense sp. nov. and Ilumatobacter coccineum sp. nov., isolated from seashore sand.</title>
        <authorList>
            <person name="Matsumoto A."/>
            <person name="Kasai H."/>
            <person name="Matsuo Y."/>
            <person name="Shizuri Y."/>
            <person name="Ichikawa N."/>
            <person name="Fujita N."/>
            <person name="Omura S."/>
            <person name="Takahashi Y."/>
        </authorList>
    </citation>
    <scope>NUCLEOTIDE SEQUENCE [LARGE SCALE GENOMIC DNA]</scope>
    <source>
        <strain evidence="4">NBRC 103263 / KCTC 29153 / YM16-304</strain>
    </source>
</reference>
<keyword evidence="4" id="KW-1185">Reference proteome</keyword>
<sequence length="535" mass="59010">MGILLPENFPMESLVNDAEREVVATLVDRLTDGWHIIPDVGIRGAGQEYQMDIVVAHEREGVAVIEVKGHTRATLEQGVWMSDGRPLQPQPLAQASKNAYELRDRLRRAHPSLERLTVDYAVAFPNMNELTGQLPTGSDRAQFLLAGELENPTDAIDRLLGLSWGGNIGSDGFRAIIETICPDASLVFDPEARARLARIRLESICANHVQALETLDANRRVMVTGGAGSGKTRLTLAWARRAAQRGERVLLTCYNDPLAAFVWDRYGTDDLVTIDSYFTAAFGLEGMPPLEQPDDADADWWSVTAVGHLAEHWDEVTERFDTIIVDEAQDFDPAWIDQLQRLLDPDGPMRMFMVADQAQTIYSRGFTTPRADDGWVRCQLVSNCRNTHQIATILHRHLDGAPPPVGGPEALGVRWIEANDVDAAAAAVGDEHDRILDDDDRTPDRLLVATVKRSVRDHLRDQFGFAAYDDADPMDVVCETVQRMKGLEFDHVILVITNDDVADALLYIGVSRAISGLSVIAPEAVAQRLGLAEGS</sequence>
<dbReference type="RefSeq" id="WP_015443624.1">
    <property type="nucleotide sequence ID" value="NC_020520.1"/>
</dbReference>
<dbReference type="SUPFAM" id="SSF52540">
    <property type="entry name" value="P-loop containing nucleoside triphosphate hydrolases"/>
    <property type="match status" value="1"/>
</dbReference>